<gene>
    <name evidence="2" type="ORF">GTO85_03880</name>
</gene>
<name>A0A7H9E880_9LACO</name>
<reference evidence="2 3" key="1">
    <citation type="submission" date="2020-01" db="EMBL/GenBank/DDBJ databases">
        <title>Complete and circular genome sequences of six lactobacillus isolates from horses.</title>
        <authorList>
            <person name="Hassan H.M."/>
        </authorList>
    </citation>
    <scope>NUCLEOTIDE SEQUENCE [LARGE SCALE GENOMIC DNA]</scope>
    <source>
        <strain evidence="2 3">1D</strain>
    </source>
</reference>
<sequence>MSKQIFPCRILLARESKNKLSQEHVLFLLKELVVQEDKDEPLSDEQLVELLQERKIKLSRRVISKYRQKLGIANSYRRKHRV</sequence>
<dbReference type="Proteomes" id="UP000510660">
    <property type="component" value="Chromosome"/>
</dbReference>
<dbReference type="GO" id="GO:0016987">
    <property type="term" value="F:sigma factor activity"/>
    <property type="evidence" value="ECO:0007669"/>
    <property type="project" value="InterPro"/>
</dbReference>
<accession>A0A7H9E880</accession>
<evidence type="ECO:0000313" key="2">
    <source>
        <dbReference type="EMBL" id="QLL73567.1"/>
    </source>
</evidence>
<dbReference type="PANTHER" id="PTHR32248:SF4">
    <property type="entry name" value="RNA POLYMERASE SIGMA-54 FACTOR"/>
    <property type="match status" value="1"/>
</dbReference>
<protein>
    <recommendedName>
        <fullName evidence="1">RNA polymerase sigma factor 54 DNA-binding domain-containing protein</fullName>
    </recommendedName>
</protein>
<proteinExistence type="predicted"/>
<dbReference type="PANTHER" id="PTHR32248">
    <property type="entry name" value="RNA POLYMERASE SIGMA-54 FACTOR"/>
    <property type="match status" value="1"/>
</dbReference>
<organism evidence="2 3">
    <name type="scientific">Lactobacillus crispatus</name>
    <dbReference type="NCBI Taxonomy" id="47770"/>
    <lineage>
        <taxon>Bacteria</taxon>
        <taxon>Bacillati</taxon>
        <taxon>Bacillota</taxon>
        <taxon>Bacilli</taxon>
        <taxon>Lactobacillales</taxon>
        <taxon>Lactobacillaceae</taxon>
        <taxon>Lactobacillus</taxon>
    </lineage>
</organism>
<dbReference type="Gene3D" id="1.10.10.60">
    <property type="entry name" value="Homeodomain-like"/>
    <property type="match status" value="1"/>
</dbReference>
<evidence type="ECO:0000259" key="1">
    <source>
        <dbReference type="Pfam" id="PF04552"/>
    </source>
</evidence>
<dbReference type="EMBL" id="CP047415">
    <property type="protein sequence ID" value="QLL73567.1"/>
    <property type="molecule type" value="Genomic_DNA"/>
</dbReference>
<dbReference type="RefSeq" id="WP_180861868.1">
    <property type="nucleotide sequence ID" value="NZ_CP047415.1"/>
</dbReference>
<dbReference type="AlphaFoldDB" id="A0A7H9E880"/>
<dbReference type="GO" id="GO:0001216">
    <property type="term" value="F:DNA-binding transcription activator activity"/>
    <property type="evidence" value="ECO:0007669"/>
    <property type="project" value="InterPro"/>
</dbReference>
<dbReference type="Pfam" id="PF04552">
    <property type="entry name" value="Sigma54_DBD"/>
    <property type="match status" value="1"/>
</dbReference>
<evidence type="ECO:0000313" key="3">
    <source>
        <dbReference type="Proteomes" id="UP000510660"/>
    </source>
</evidence>
<dbReference type="InterPro" id="IPR007634">
    <property type="entry name" value="RNA_pol_sigma_54_DNA-bd"/>
</dbReference>
<feature type="domain" description="RNA polymerase sigma factor 54 DNA-binding" evidence="1">
    <location>
        <begin position="13"/>
        <end position="79"/>
    </location>
</feature>
<dbReference type="InterPro" id="IPR000394">
    <property type="entry name" value="RNA_pol_sigma_54"/>
</dbReference>